<dbReference type="PROSITE" id="PS50887">
    <property type="entry name" value="GGDEF"/>
    <property type="match status" value="1"/>
</dbReference>
<accession>A0AAC9HSU3</accession>
<dbReference type="Gene3D" id="3.30.70.270">
    <property type="match status" value="1"/>
</dbReference>
<keyword evidence="4" id="KW-1185">Reference proteome</keyword>
<dbReference type="NCBIfam" id="TIGR00254">
    <property type="entry name" value="GGDEF"/>
    <property type="match status" value="1"/>
</dbReference>
<gene>
    <name evidence="3" type="ORF">TL08_21060</name>
</gene>
<dbReference type="GO" id="GO:0052621">
    <property type="term" value="F:diguanylate cyclase activity"/>
    <property type="evidence" value="ECO:0007669"/>
    <property type="project" value="TreeGrafter"/>
</dbReference>
<dbReference type="KEGG" id="ahm:TL08_21060"/>
<proteinExistence type="predicted"/>
<evidence type="ECO:0000313" key="3">
    <source>
        <dbReference type="EMBL" id="AOS65002.1"/>
    </source>
</evidence>
<dbReference type="InterPro" id="IPR050469">
    <property type="entry name" value="Diguanylate_Cyclase"/>
</dbReference>
<dbReference type="GO" id="GO:0043709">
    <property type="term" value="P:cell adhesion involved in single-species biofilm formation"/>
    <property type="evidence" value="ECO:0007669"/>
    <property type="project" value="TreeGrafter"/>
</dbReference>
<dbReference type="Proteomes" id="UP000095210">
    <property type="component" value="Chromosome"/>
</dbReference>
<reference evidence="4" key="1">
    <citation type="submission" date="2016-03" db="EMBL/GenBank/DDBJ databases">
        <title>Complete genome sequence of the type strain Actinoalloteichus hymeniacidonis DSM 45092.</title>
        <authorList>
            <person name="Schaffert L."/>
            <person name="Albersmeier A."/>
            <person name="Winkler A."/>
            <person name="Kalinowski J."/>
            <person name="Zotchev S."/>
            <person name="Ruckert C."/>
        </authorList>
    </citation>
    <scope>NUCLEOTIDE SEQUENCE [LARGE SCALE GENOMIC DNA]</scope>
    <source>
        <strain evidence="4">HPA177(T) (DSM 45092(T))</strain>
    </source>
</reference>
<protein>
    <submittedName>
        <fullName evidence="3">Diguanylate cyclase (GGDEF) domain-containing protein</fullName>
    </submittedName>
</protein>
<sequence>MFSLLIRSGRLRRLVDEHAALRREVRTDPLTGLPNRRALNEVAAEPRGRLGVLLLDLDQFKAINDSHGHRVGDELLCAVSDRLRHLTHHAETPFRLHGDEFAVYLGEGVDAGSAAVRAREISTALADAPFDLESGLRVWVGASVGAAVGECGDLGGVLAQADAHMYRVKHARKADRATVAALPITGSSPTARTHRDGAADRDGEAA</sequence>
<dbReference type="GO" id="GO:1902201">
    <property type="term" value="P:negative regulation of bacterial-type flagellum-dependent cell motility"/>
    <property type="evidence" value="ECO:0007669"/>
    <property type="project" value="TreeGrafter"/>
</dbReference>
<feature type="compositionally biased region" description="Basic and acidic residues" evidence="1">
    <location>
        <begin position="193"/>
        <end position="206"/>
    </location>
</feature>
<dbReference type="PANTHER" id="PTHR45138">
    <property type="entry name" value="REGULATORY COMPONENTS OF SENSORY TRANSDUCTION SYSTEM"/>
    <property type="match status" value="1"/>
</dbReference>
<dbReference type="CDD" id="cd01949">
    <property type="entry name" value="GGDEF"/>
    <property type="match status" value="1"/>
</dbReference>
<organism evidence="3 4">
    <name type="scientific">Actinoalloteichus hymeniacidonis</name>
    <dbReference type="NCBI Taxonomy" id="340345"/>
    <lineage>
        <taxon>Bacteria</taxon>
        <taxon>Bacillati</taxon>
        <taxon>Actinomycetota</taxon>
        <taxon>Actinomycetes</taxon>
        <taxon>Pseudonocardiales</taxon>
        <taxon>Pseudonocardiaceae</taxon>
        <taxon>Actinoalloteichus</taxon>
    </lineage>
</organism>
<dbReference type="EMBL" id="CP014859">
    <property type="protein sequence ID" value="AOS65002.1"/>
    <property type="molecule type" value="Genomic_DNA"/>
</dbReference>
<feature type="region of interest" description="Disordered" evidence="1">
    <location>
        <begin position="182"/>
        <end position="206"/>
    </location>
</feature>
<dbReference type="Pfam" id="PF00990">
    <property type="entry name" value="GGDEF"/>
    <property type="match status" value="1"/>
</dbReference>
<dbReference type="InterPro" id="IPR029787">
    <property type="entry name" value="Nucleotide_cyclase"/>
</dbReference>
<dbReference type="InterPro" id="IPR000160">
    <property type="entry name" value="GGDEF_dom"/>
</dbReference>
<dbReference type="SMART" id="SM00267">
    <property type="entry name" value="GGDEF"/>
    <property type="match status" value="1"/>
</dbReference>
<dbReference type="GO" id="GO:0005886">
    <property type="term" value="C:plasma membrane"/>
    <property type="evidence" value="ECO:0007669"/>
    <property type="project" value="TreeGrafter"/>
</dbReference>
<dbReference type="AlphaFoldDB" id="A0AAC9HSU3"/>
<name>A0AAC9HSU3_9PSEU</name>
<evidence type="ECO:0000259" key="2">
    <source>
        <dbReference type="PROSITE" id="PS50887"/>
    </source>
</evidence>
<dbReference type="RefSeq" id="WP_069851409.1">
    <property type="nucleotide sequence ID" value="NZ_CP014859.1"/>
</dbReference>
<dbReference type="InterPro" id="IPR043128">
    <property type="entry name" value="Rev_trsase/Diguanyl_cyclase"/>
</dbReference>
<evidence type="ECO:0000256" key="1">
    <source>
        <dbReference type="SAM" id="MobiDB-lite"/>
    </source>
</evidence>
<feature type="domain" description="GGDEF" evidence="2">
    <location>
        <begin position="48"/>
        <end position="182"/>
    </location>
</feature>
<dbReference type="SUPFAM" id="SSF55073">
    <property type="entry name" value="Nucleotide cyclase"/>
    <property type="match status" value="1"/>
</dbReference>
<dbReference type="PANTHER" id="PTHR45138:SF9">
    <property type="entry name" value="DIGUANYLATE CYCLASE DGCM-RELATED"/>
    <property type="match status" value="1"/>
</dbReference>
<evidence type="ECO:0000313" key="4">
    <source>
        <dbReference type="Proteomes" id="UP000095210"/>
    </source>
</evidence>